<name>A0AAV6YMS4_ENGPU</name>
<reference evidence="1" key="1">
    <citation type="thesis" date="2020" institute="ProQuest LLC" country="789 East Eisenhower Parkway, Ann Arbor, MI, USA">
        <title>Comparative Genomics and Chromosome Evolution.</title>
        <authorList>
            <person name="Mudd A.B."/>
        </authorList>
    </citation>
    <scope>NUCLEOTIDE SEQUENCE</scope>
    <source>
        <strain evidence="1">237g6f4</strain>
        <tissue evidence="1">Blood</tissue>
    </source>
</reference>
<protein>
    <submittedName>
        <fullName evidence="1">Uncharacterized protein</fullName>
    </submittedName>
</protein>
<sequence length="92" mass="10630">MTYMCKNAQKIQAFLMAIHHHHHQCASVTVHFSLLREKRGTRAGSNMCVSCDISVHGPYLHTHHHYIYKPPKCHMTHQTQTRTSNAVHDWGT</sequence>
<dbReference type="Proteomes" id="UP000824782">
    <property type="component" value="Unassembled WGS sequence"/>
</dbReference>
<proteinExistence type="predicted"/>
<evidence type="ECO:0000313" key="2">
    <source>
        <dbReference type="Proteomes" id="UP000824782"/>
    </source>
</evidence>
<dbReference type="EMBL" id="WNYA01050634">
    <property type="protein sequence ID" value="KAG8536085.1"/>
    <property type="molecule type" value="Genomic_DNA"/>
</dbReference>
<accession>A0AAV6YMS4</accession>
<gene>
    <name evidence="1" type="ORF">GDO81_027139</name>
</gene>
<dbReference type="AlphaFoldDB" id="A0AAV6YMS4"/>
<comment type="caution">
    <text evidence="1">The sequence shown here is derived from an EMBL/GenBank/DDBJ whole genome shotgun (WGS) entry which is preliminary data.</text>
</comment>
<evidence type="ECO:0000313" key="1">
    <source>
        <dbReference type="EMBL" id="KAG8536085.1"/>
    </source>
</evidence>
<keyword evidence="2" id="KW-1185">Reference proteome</keyword>
<organism evidence="1 2">
    <name type="scientific">Engystomops pustulosus</name>
    <name type="common">Tungara frog</name>
    <name type="synonym">Physalaemus pustulosus</name>
    <dbReference type="NCBI Taxonomy" id="76066"/>
    <lineage>
        <taxon>Eukaryota</taxon>
        <taxon>Metazoa</taxon>
        <taxon>Chordata</taxon>
        <taxon>Craniata</taxon>
        <taxon>Vertebrata</taxon>
        <taxon>Euteleostomi</taxon>
        <taxon>Amphibia</taxon>
        <taxon>Batrachia</taxon>
        <taxon>Anura</taxon>
        <taxon>Neobatrachia</taxon>
        <taxon>Hyloidea</taxon>
        <taxon>Leptodactylidae</taxon>
        <taxon>Leiuperinae</taxon>
        <taxon>Engystomops</taxon>
    </lineage>
</organism>